<dbReference type="GO" id="GO:0008837">
    <property type="term" value="F:diaminopimelate epimerase activity"/>
    <property type="evidence" value="ECO:0007669"/>
    <property type="project" value="UniProtKB-UniRule"/>
</dbReference>
<dbReference type="AlphaFoldDB" id="A0A512D2U5"/>
<dbReference type="GO" id="GO:0009089">
    <property type="term" value="P:lysine biosynthetic process via diaminopimelate"/>
    <property type="evidence" value="ECO:0007669"/>
    <property type="project" value="UniProtKB-UniRule"/>
</dbReference>
<evidence type="ECO:0000256" key="4">
    <source>
        <dbReference type="ARBA" id="ARBA00022605"/>
    </source>
</evidence>
<feature type="binding site" evidence="8">
    <location>
        <position position="165"/>
    </location>
    <ligand>
        <name>substrate</name>
    </ligand>
</feature>
<feature type="site" description="Could be important to modulate the pK values of the two catalytic cysteine residues" evidence="8">
    <location>
        <position position="167"/>
    </location>
</feature>
<evidence type="ECO:0000256" key="1">
    <source>
        <dbReference type="ARBA" id="ARBA00005196"/>
    </source>
</evidence>
<comment type="subcellular location">
    <subcellularLocation>
        <location evidence="8">Cytoplasm</location>
    </subcellularLocation>
</comment>
<dbReference type="EC" id="5.1.1.7" evidence="3 8"/>
<feature type="site" description="Could be important to modulate the pK values of the two catalytic cysteine residues" evidence="8">
    <location>
        <position position="216"/>
    </location>
</feature>
<dbReference type="RefSeq" id="WP_147067081.1">
    <property type="nucleotide sequence ID" value="NZ_BAAARO010000021.1"/>
</dbReference>
<comment type="catalytic activity">
    <reaction evidence="7 8">
        <text>(2S,6S)-2,6-diaminopimelate = meso-2,6-diaminopimelate</text>
        <dbReference type="Rhea" id="RHEA:15393"/>
        <dbReference type="ChEBI" id="CHEBI:57609"/>
        <dbReference type="ChEBI" id="CHEBI:57791"/>
        <dbReference type="EC" id="5.1.1.7"/>
    </reaction>
</comment>
<dbReference type="EMBL" id="BJYX01000013">
    <property type="protein sequence ID" value="GEO30795.1"/>
    <property type="molecule type" value="Genomic_DNA"/>
</dbReference>
<feature type="binding site" evidence="8">
    <location>
        <position position="75"/>
    </location>
    <ligand>
        <name>substrate</name>
    </ligand>
</feature>
<feature type="active site" evidence="9">
    <location>
        <position position="84"/>
    </location>
</feature>
<name>A0A512D2U5_9MICO</name>
<evidence type="ECO:0000313" key="10">
    <source>
        <dbReference type="EMBL" id="GEO30795.1"/>
    </source>
</evidence>
<dbReference type="OrthoDB" id="9805408at2"/>
<dbReference type="PANTHER" id="PTHR31689:SF0">
    <property type="entry name" value="DIAMINOPIMELATE EPIMERASE"/>
    <property type="match status" value="1"/>
</dbReference>
<keyword evidence="5 8" id="KW-0457">Lysine biosynthesis</keyword>
<dbReference type="InterPro" id="IPR001653">
    <property type="entry name" value="DAP_epimerase_DapF"/>
</dbReference>
<dbReference type="UniPathway" id="UPA00034">
    <property type="reaction ID" value="UER00025"/>
</dbReference>
<feature type="binding site" evidence="8">
    <location>
        <begin position="226"/>
        <end position="227"/>
    </location>
    <ligand>
        <name>substrate</name>
    </ligand>
</feature>
<feature type="binding site" evidence="8">
    <location>
        <begin position="216"/>
        <end position="217"/>
    </location>
    <ligand>
        <name>substrate</name>
    </ligand>
</feature>
<dbReference type="InterPro" id="IPR018510">
    <property type="entry name" value="DAP_epimerase_AS"/>
</dbReference>
<feature type="binding site" evidence="8">
    <location>
        <position position="12"/>
    </location>
    <ligand>
        <name>substrate</name>
    </ligand>
</feature>
<comment type="caution">
    <text evidence="10">The sequence shown here is derived from an EMBL/GenBank/DDBJ whole genome shotgun (WGS) entry which is preliminary data.</text>
</comment>
<evidence type="ECO:0000256" key="9">
    <source>
        <dbReference type="PROSITE-ProRule" id="PRU10125"/>
    </source>
</evidence>
<feature type="binding site" evidence="8">
    <location>
        <begin position="85"/>
        <end position="86"/>
    </location>
    <ligand>
        <name>substrate</name>
    </ligand>
</feature>
<dbReference type="Gene3D" id="3.10.310.10">
    <property type="entry name" value="Diaminopimelate Epimerase, Chain A, domain 1"/>
    <property type="match status" value="2"/>
</dbReference>
<feature type="active site" description="Proton donor" evidence="8">
    <location>
        <position position="84"/>
    </location>
</feature>
<evidence type="ECO:0000256" key="3">
    <source>
        <dbReference type="ARBA" id="ARBA00013080"/>
    </source>
</evidence>
<evidence type="ECO:0000256" key="6">
    <source>
        <dbReference type="ARBA" id="ARBA00023235"/>
    </source>
</evidence>
<gene>
    <name evidence="8 10" type="primary">dapF</name>
    <name evidence="10" type="ORF">TAE01_26050</name>
</gene>
<protein>
    <recommendedName>
        <fullName evidence="3 8">Diaminopimelate epimerase</fullName>
        <shortName evidence="8">DAP epimerase</shortName>
        <ecNumber evidence="3 8">5.1.1.7</ecNumber>
    </recommendedName>
    <alternativeName>
        <fullName evidence="8">PLP-independent amino acid racemase</fullName>
    </alternativeName>
</protein>
<dbReference type="NCBIfam" id="TIGR00652">
    <property type="entry name" value="DapF"/>
    <property type="match status" value="1"/>
</dbReference>
<comment type="pathway">
    <text evidence="1 8">Amino-acid biosynthesis; L-lysine biosynthesis via DAP pathway; DL-2,6-diaminopimelate from LL-2,6-diaminopimelate: step 1/1.</text>
</comment>
<evidence type="ECO:0000256" key="7">
    <source>
        <dbReference type="ARBA" id="ARBA00051712"/>
    </source>
</evidence>
<dbReference type="SUPFAM" id="SSF54506">
    <property type="entry name" value="Diaminopimelate epimerase-like"/>
    <property type="match status" value="2"/>
</dbReference>
<keyword evidence="11" id="KW-1185">Reference proteome</keyword>
<proteinExistence type="inferred from homology"/>
<dbReference type="GO" id="GO:0005829">
    <property type="term" value="C:cytosol"/>
    <property type="evidence" value="ECO:0007669"/>
    <property type="project" value="TreeGrafter"/>
</dbReference>
<dbReference type="Pfam" id="PF01678">
    <property type="entry name" value="DAP_epimerase"/>
    <property type="match status" value="2"/>
</dbReference>
<dbReference type="Proteomes" id="UP000321534">
    <property type="component" value="Unassembled WGS sequence"/>
</dbReference>
<evidence type="ECO:0000256" key="8">
    <source>
        <dbReference type="HAMAP-Rule" id="MF_00197"/>
    </source>
</evidence>
<evidence type="ECO:0000256" key="2">
    <source>
        <dbReference type="ARBA" id="ARBA00010219"/>
    </source>
</evidence>
<dbReference type="HAMAP" id="MF_00197">
    <property type="entry name" value="DAP_epimerase"/>
    <property type="match status" value="1"/>
</dbReference>
<evidence type="ECO:0000256" key="5">
    <source>
        <dbReference type="ARBA" id="ARBA00023154"/>
    </source>
</evidence>
<evidence type="ECO:0000313" key="11">
    <source>
        <dbReference type="Proteomes" id="UP000321534"/>
    </source>
</evidence>
<dbReference type="PROSITE" id="PS01326">
    <property type="entry name" value="DAP_EPIMERASE"/>
    <property type="match status" value="1"/>
</dbReference>
<reference evidence="10 11" key="1">
    <citation type="submission" date="2019-07" db="EMBL/GenBank/DDBJ databases">
        <title>Whole genome shotgun sequence of Terrabacter aerolatus NBRC 106305.</title>
        <authorList>
            <person name="Hosoyama A."/>
            <person name="Uohara A."/>
            <person name="Ohji S."/>
            <person name="Ichikawa N."/>
        </authorList>
    </citation>
    <scope>NUCLEOTIDE SEQUENCE [LARGE SCALE GENOMIC DNA]</scope>
    <source>
        <strain evidence="10 11">NBRC 106305</strain>
    </source>
</reference>
<comment type="similarity">
    <text evidence="2 8">Belongs to the diaminopimelate epimerase family.</text>
</comment>
<dbReference type="PANTHER" id="PTHR31689">
    <property type="entry name" value="DIAMINOPIMELATE EPIMERASE, CHLOROPLASTIC"/>
    <property type="match status" value="1"/>
</dbReference>
<keyword evidence="4 8" id="KW-0028">Amino-acid biosynthesis</keyword>
<feature type="active site" description="Proton acceptor" evidence="8">
    <location>
        <position position="225"/>
    </location>
</feature>
<organism evidence="10 11">
    <name type="scientific">Terrabacter aerolatus</name>
    <dbReference type="NCBI Taxonomy" id="422442"/>
    <lineage>
        <taxon>Bacteria</taxon>
        <taxon>Bacillati</taxon>
        <taxon>Actinomycetota</taxon>
        <taxon>Actinomycetes</taxon>
        <taxon>Micrococcales</taxon>
        <taxon>Intrasporangiaceae</taxon>
        <taxon>Terrabacter</taxon>
    </lineage>
</organism>
<feature type="binding site" evidence="8">
    <location>
        <position position="198"/>
    </location>
    <ligand>
        <name>substrate</name>
    </ligand>
</feature>
<sequence>MTRFTKGHGTENDFVLVPDLEGTLELTPAQVQRIADRHAGLGADGVIRVVRAGLSTDEAVRAQSREAEWFMDYRNADGSLAEMCGNGTRVFAEYLRREGLAFGSSFSIATRAGVKTVRVVDEGYAVDLGPWRLGDEEGARRDGFDVMVRPRHGKPVPALTLDIGNPHAVVMLPEGISLENLDLGEAPELHPEPAGGSNVEFVRAVGPGHIAMRVHERGVGETRSCGTGAAAAALATRFWSGVEDLSPWTVDVPGGRLTVTPLAGQRVELAGPAVLVADGDFPL</sequence>
<accession>A0A512D2U5</accession>
<comment type="subunit">
    <text evidence="8">Homodimer.</text>
</comment>
<comment type="function">
    <text evidence="8">Catalyzes the stereoinversion of LL-2,6-diaminopimelate (L,L-DAP) to meso-diaminopimelate (meso-DAP), a precursor of L-lysine and an essential component of the bacterial peptidoglycan.</text>
</comment>
<keyword evidence="8" id="KW-0963">Cytoplasm</keyword>
<keyword evidence="6 8" id="KW-0413">Isomerase</keyword>
<comment type="caution">
    <text evidence="8">Lacks conserved residue(s) required for the propagation of feature annotation.</text>
</comment>